<evidence type="ECO:0000256" key="10">
    <source>
        <dbReference type="ARBA" id="ARBA00029447"/>
    </source>
</evidence>
<evidence type="ECO:0000256" key="2">
    <source>
        <dbReference type="ARBA" id="ARBA00022475"/>
    </source>
</evidence>
<evidence type="ECO:0000256" key="6">
    <source>
        <dbReference type="ARBA" id="ARBA00022692"/>
    </source>
</evidence>
<evidence type="ECO:0000259" key="14">
    <source>
        <dbReference type="PROSITE" id="PS50112"/>
    </source>
</evidence>
<dbReference type="InterPro" id="IPR035965">
    <property type="entry name" value="PAS-like_dom_sf"/>
</dbReference>
<keyword evidence="3" id="KW-0488">Methylation</keyword>
<dbReference type="PANTHER" id="PTHR32089:SF74">
    <property type="entry name" value="METHYL-ACCEPTING CHEMOTAXIS PROTEIN AER"/>
    <property type="match status" value="1"/>
</dbReference>
<evidence type="ECO:0000256" key="3">
    <source>
        <dbReference type="ARBA" id="ARBA00022481"/>
    </source>
</evidence>
<comment type="subcellular location">
    <subcellularLocation>
        <location evidence="1">Cell inner membrane</location>
        <topology evidence="1">Multi-pass membrane protein</topology>
    </subcellularLocation>
</comment>
<dbReference type="Gene3D" id="3.30.450.20">
    <property type="entry name" value="PAS domain"/>
    <property type="match status" value="1"/>
</dbReference>
<dbReference type="InterPro" id="IPR000014">
    <property type="entry name" value="PAS"/>
</dbReference>
<feature type="domain" description="Methyl-accepting transducer" evidence="13">
    <location>
        <begin position="244"/>
        <end position="480"/>
    </location>
</feature>
<comment type="caution">
    <text evidence="15">The sequence shown here is derived from an EMBL/GenBank/DDBJ whole genome shotgun (WGS) entry which is preliminary data.</text>
</comment>
<evidence type="ECO:0000259" key="13">
    <source>
        <dbReference type="PROSITE" id="PS50111"/>
    </source>
</evidence>
<sequence>MRKNLPVTGRERTFSAEQRLVSITDLQGNISYCNDAFVDISGFSRDELLGQPQNIVRHPDMPAAAFQNMWEHLKAGKPWMGLVKNRCKNGDHYWVQAYITPITEKGKMVGYESVRSCPSRSDVARAEALYGLINQGKGAKLSKLEPQLVGIALGAAIMGLFYALGWRLAAEIWVMVVFGIYSIWSRIKRNAIFEGLSDLLPRAFADELAVKSFTDNNDQLGLLKVKILSTRAHLDMVMTRIDDAAKSVSTGAKDGLNQSRQAASQMHRQQQETEQVATAMQQMTSTISEVSEHVQATAGKADSANSLARDGRQVAGDTRSAIEQLKDTVDAIGQSVQSLSAESHSIAQAAMMIEQIAEQTNLLALNAAIEAARAGEQGRGFAVVADEVRKLASRTQESTQQIHQIIERLTRQADAAVKIADTGRSDAEQGLAQVRRAETMLGGISDEVGSIADMSLQMAAAVEEQAHVAEEINRQVVTIADLAKDSVGQAQASSDNVGKLHQIAGQLQEMVARFRH</sequence>
<proteinExistence type="inferred from homology"/>
<evidence type="ECO:0000313" key="15">
    <source>
        <dbReference type="EMBL" id="ROQ29784.1"/>
    </source>
</evidence>
<dbReference type="Gene3D" id="1.10.287.950">
    <property type="entry name" value="Methyl-accepting chemotaxis protein"/>
    <property type="match status" value="1"/>
</dbReference>
<comment type="similarity">
    <text evidence="10">Belongs to the methyl-accepting chemotaxis (MCP) protein family.</text>
</comment>
<dbReference type="NCBIfam" id="TIGR00229">
    <property type="entry name" value="sensory_box"/>
    <property type="match status" value="1"/>
</dbReference>
<dbReference type="SUPFAM" id="SSF55785">
    <property type="entry name" value="PYP-like sensor domain (PAS domain)"/>
    <property type="match status" value="1"/>
</dbReference>
<evidence type="ECO:0000256" key="9">
    <source>
        <dbReference type="ARBA" id="ARBA00023224"/>
    </source>
</evidence>
<dbReference type="PANTHER" id="PTHR32089">
    <property type="entry name" value="METHYL-ACCEPTING CHEMOTAXIS PROTEIN MCPB"/>
    <property type="match status" value="1"/>
</dbReference>
<evidence type="ECO:0000256" key="8">
    <source>
        <dbReference type="ARBA" id="ARBA00023136"/>
    </source>
</evidence>
<keyword evidence="9 11" id="KW-0807">Transducer</keyword>
<organism evidence="15 16">
    <name type="scientific">Gallaecimonas pentaromativorans</name>
    <dbReference type="NCBI Taxonomy" id="584787"/>
    <lineage>
        <taxon>Bacteria</taxon>
        <taxon>Pseudomonadati</taxon>
        <taxon>Pseudomonadota</taxon>
        <taxon>Gammaproteobacteria</taxon>
        <taxon>Enterobacterales</taxon>
        <taxon>Gallaecimonadaceae</taxon>
        <taxon>Gallaecimonas</taxon>
    </lineage>
</organism>
<keyword evidence="2" id="KW-1003">Cell membrane</keyword>
<dbReference type="Pfam" id="PF08447">
    <property type="entry name" value="PAS_3"/>
    <property type="match status" value="1"/>
</dbReference>
<dbReference type="Pfam" id="PF00015">
    <property type="entry name" value="MCPsignal"/>
    <property type="match status" value="1"/>
</dbReference>
<dbReference type="AlphaFoldDB" id="A0A3N1PCW2"/>
<dbReference type="PROSITE" id="PS50111">
    <property type="entry name" value="CHEMOTAXIS_TRANSDUC_2"/>
    <property type="match status" value="1"/>
</dbReference>
<accession>A0A3N1PCW2</accession>
<evidence type="ECO:0000313" key="16">
    <source>
        <dbReference type="Proteomes" id="UP000268033"/>
    </source>
</evidence>
<dbReference type="GO" id="GO:0007165">
    <property type="term" value="P:signal transduction"/>
    <property type="evidence" value="ECO:0007669"/>
    <property type="project" value="UniProtKB-KW"/>
</dbReference>
<dbReference type="GO" id="GO:0005886">
    <property type="term" value="C:plasma membrane"/>
    <property type="evidence" value="ECO:0007669"/>
    <property type="project" value="UniProtKB-SubCell"/>
</dbReference>
<gene>
    <name evidence="15" type="ORF">EDC28_102156</name>
</gene>
<protein>
    <submittedName>
        <fullName evidence="15">Methyl-accepting chemotaxis sensory transducer with Pas/Pac sensor</fullName>
    </submittedName>
</protein>
<dbReference type="STRING" id="584787.GCA_001247655_03086"/>
<reference evidence="15 16" key="1">
    <citation type="submission" date="2018-11" db="EMBL/GenBank/DDBJ databases">
        <title>Genomic Encyclopedia of Type Strains, Phase IV (KMG-IV): sequencing the most valuable type-strain genomes for metagenomic binning, comparative biology and taxonomic classification.</title>
        <authorList>
            <person name="Goeker M."/>
        </authorList>
    </citation>
    <scope>NUCLEOTIDE SEQUENCE [LARGE SCALE GENOMIC DNA]</scope>
    <source>
        <strain evidence="15 16">DSM 21945</strain>
    </source>
</reference>
<dbReference type="FunFam" id="1.10.287.950:FF:000001">
    <property type="entry name" value="Methyl-accepting chemotaxis sensory transducer"/>
    <property type="match status" value="1"/>
</dbReference>
<keyword evidence="5" id="KW-0997">Cell inner membrane</keyword>
<dbReference type="CDD" id="cd00130">
    <property type="entry name" value="PAS"/>
    <property type="match status" value="1"/>
</dbReference>
<feature type="transmembrane region" description="Helical" evidence="12">
    <location>
        <begin position="147"/>
        <end position="164"/>
    </location>
</feature>
<dbReference type="GO" id="GO:0052131">
    <property type="term" value="P:positive aerotaxis"/>
    <property type="evidence" value="ECO:0007669"/>
    <property type="project" value="UniProtKB-ARBA"/>
</dbReference>
<dbReference type="PROSITE" id="PS50112">
    <property type="entry name" value="PAS"/>
    <property type="match status" value="1"/>
</dbReference>
<dbReference type="SMART" id="SM00091">
    <property type="entry name" value="PAS"/>
    <property type="match status" value="1"/>
</dbReference>
<dbReference type="SMART" id="SM00283">
    <property type="entry name" value="MA"/>
    <property type="match status" value="1"/>
</dbReference>
<dbReference type="InterPro" id="IPR004089">
    <property type="entry name" value="MCPsignal_dom"/>
</dbReference>
<evidence type="ECO:0000256" key="4">
    <source>
        <dbReference type="ARBA" id="ARBA00022500"/>
    </source>
</evidence>
<keyword evidence="6 12" id="KW-0812">Transmembrane</keyword>
<keyword evidence="7 12" id="KW-1133">Transmembrane helix</keyword>
<dbReference type="EMBL" id="RJUL01000002">
    <property type="protein sequence ID" value="ROQ29784.1"/>
    <property type="molecule type" value="Genomic_DNA"/>
</dbReference>
<dbReference type="RefSeq" id="WP_123420695.1">
    <property type="nucleotide sequence ID" value="NZ_RJUL01000002.1"/>
</dbReference>
<dbReference type="SUPFAM" id="SSF58104">
    <property type="entry name" value="Methyl-accepting chemotaxis protein (MCP) signaling domain"/>
    <property type="match status" value="1"/>
</dbReference>
<keyword evidence="16" id="KW-1185">Reference proteome</keyword>
<keyword evidence="8 12" id="KW-0472">Membrane</keyword>
<dbReference type="InterPro" id="IPR013655">
    <property type="entry name" value="PAS_fold_3"/>
</dbReference>
<evidence type="ECO:0000256" key="7">
    <source>
        <dbReference type="ARBA" id="ARBA00022989"/>
    </source>
</evidence>
<evidence type="ECO:0000256" key="1">
    <source>
        <dbReference type="ARBA" id="ARBA00004429"/>
    </source>
</evidence>
<keyword evidence="4" id="KW-0145">Chemotaxis</keyword>
<dbReference type="Proteomes" id="UP000268033">
    <property type="component" value="Unassembled WGS sequence"/>
</dbReference>
<feature type="domain" description="PAS" evidence="14">
    <location>
        <begin position="21"/>
        <end position="60"/>
    </location>
</feature>
<dbReference type="FunFam" id="3.30.450.20:FF:000046">
    <property type="entry name" value="Aerotaxis sensor receptor"/>
    <property type="match status" value="1"/>
</dbReference>
<dbReference type="CDD" id="cd11386">
    <property type="entry name" value="MCP_signal"/>
    <property type="match status" value="1"/>
</dbReference>
<evidence type="ECO:0000256" key="5">
    <source>
        <dbReference type="ARBA" id="ARBA00022519"/>
    </source>
</evidence>
<evidence type="ECO:0000256" key="12">
    <source>
        <dbReference type="SAM" id="Phobius"/>
    </source>
</evidence>
<evidence type="ECO:0000256" key="11">
    <source>
        <dbReference type="PROSITE-ProRule" id="PRU00284"/>
    </source>
</evidence>
<name>A0A3N1PCW2_9GAMM</name>